<dbReference type="GO" id="GO:0031048">
    <property type="term" value="P:regulatory ncRNA-mediated heterochromatin formation"/>
    <property type="evidence" value="ECO:0007669"/>
    <property type="project" value="TreeGrafter"/>
</dbReference>
<reference evidence="2" key="1">
    <citation type="submission" date="2022-11" db="EMBL/GenBank/DDBJ databases">
        <authorList>
            <person name="Petersen C."/>
        </authorList>
    </citation>
    <scope>NUCLEOTIDE SEQUENCE</scope>
    <source>
        <strain evidence="2">IBT 34128</strain>
    </source>
</reference>
<name>A0A9W9F8N4_9EURO</name>
<dbReference type="GO" id="GO:0005634">
    <property type="term" value="C:nucleus"/>
    <property type="evidence" value="ECO:0007669"/>
    <property type="project" value="TreeGrafter"/>
</dbReference>
<evidence type="ECO:0000313" key="2">
    <source>
        <dbReference type="EMBL" id="KAJ5095618.1"/>
    </source>
</evidence>
<proteinExistence type="predicted"/>
<dbReference type="Pfam" id="PF22749">
    <property type="entry name" value="Arb2"/>
    <property type="match status" value="1"/>
</dbReference>
<evidence type="ECO:0000259" key="1">
    <source>
        <dbReference type="Pfam" id="PF22749"/>
    </source>
</evidence>
<dbReference type="EMBL" id="JAPMSZ010000007">
    <property type="protein sequence ID" value="KAJ5095618.1"/>
    <property type="molecule type" value="Genomic_DNA"/>
</dbReference>
<organism evidence="2 3">
    <name type="scientific">Penicillium alfredii</name>
    <dbReference type="NCBI Taxonomy" id="1506179"/>
    <lineage>
        <taxon>Eukaryota</taxon>
        <taxon>Fungi</taxon>
        <taxon>Dikarya</taxon>
        <taxon>Ascomycota</taxon>
        <taxon>Pezizomycotina</taxon>
        <taxon>Eurotiomycetes</taxon>
        <taxon>Eurotiomycetidae</taxon>
        <taxon>Eurotiales</taxon>
        <taxon>Aspergillaceae</taxon>
        <taxon>Penicillium</taxon>
    </lineage>
</organism>
<dbReference type="AlphaFoldDB" id="A0A9W9F8N4"/>
<dbReference type="InterPro" id="IPR048263">
    <property type="entry name" value="Arb2"/>
</dbReference>
<dbReference type="OrthoDB" id="421951at2759"/>
<keyword evidence="3" id="KW-1185">Reference proteome</keyword>
<dbReference type="GeneID" id="81394724"/>
<dbReference type="PANTHER" id="PTHR21357">
    <property type="entry name" value="FAM172 FAMILY PROTEIN HOMOLOG CG10038"/>
    <property type="match status" value="1"/>
</dbReference>
<gene>
    <name evidence="2" type="ORF">NUU61_004974</name>
</gene>
<dbReference type="Proteomes" id="UP001141434">
    <property type="component" value="Unassembled WGS sequence"/>
</dbReference>
<accession>A0A9W9F8N4</accession>
<dbReference type="GO" id="GO:0035197">
    <property type="term" value="F:siRNA binding"/>
    <property type="evidence" value="ECO:0007669"/>
    <property type="project" value="TreeGrafter"/>
</dbReference>
<sequence length="431" mass="48412">MFTYRECDLPDDPVFPTDLTKLGYFINDNDQIRMISDPELGFQYKINRNDRFNVKQREAFNECIRKIVFERITAAGLGVLRLPLGAMQNDAHVPILVSDNLHKASRFVVYFGEPNQDLGIWSNRAIGSDGIQVGCMVEFAQAVLGEDRHPTGTALILANSGQLVWYCAGGKAMTQESWLALNLSSAVDSLPSQTNRNKILGNLNAFQHVQYIFEWILSPRLRQGTTVDVIAMSEGGLSAMHYLKKHWSLWRNHISGMCVGSPIQTVLFDLDKTELSNPDSFTAFVSRRCRGYLVGPNVLGTPEAGYVEHGCNCYASGEDSFTECIMPKAWRHMLSWLDKLQVDPSYQEQPRLLLGDMDAGIQQPLERMVSMSNAETDIDEEVLRNTDPSELGGDIVVTEAMSGSRDIQKKRDYNDKVLEWAQGLAEEDKEN</sequence>
<comment type="caution">
    <text evidence="2">The sequence shown here is derived from an EMBL/GenBank/DDBJ whole genome shotgun (WGS) entry which is preliminary data.</text>
</comment>
<reference evidence="2" key="2">
    <citation type="journal article" date="2023" name="IMA Fungus">
        <title>Comparative genomic study of the Penicillium genus elucidates a diverse pangenome and 15 lateral gene transfer events.</title>
        <authorList>
            <person name="Petersen C."/>
            <person name="Sorensen T."/>
            <person name="Nielsen M.R."/>
            <person name="Sondergaard T.E."/>
            <person name="Sorensen J.L."/>
            <person name="Fitzpatrick D.A."/>
            <person name="Frisvad J.C."/>
            <person name="Nielsen K.L."/>
        </authorList>
    </citation>
    <scope>NUCLEOTIDE SEQUENCE</scope>
    <source>
        <strain evidence="2">IBT 34128</strain>
    </source>
</reference>
<dbReference type="InterPro" id="IPR053858">
    <property type="entry name" value="Arb2_dom"/>
</dbReference>
<protein>
    <submittedName>
        <fullName evidence="2">Arb2 domain-containing protein</fullName>
    </submittedName>
</protein>
<feature type="domain" description="Arb2" evidence="1">
    <location>
        <begin position="15"/>
        <end position="294"/>
    </location>
</feature>
<evidence type="ECO:0000313" key="3">
    <source>
        <dbReference type="Proteomes" id="UP001141434"/>
    </source>
</evidence>
<dbReference type="PANTHER" id="PTHR21357:SF4">
    <property type="entry name" value="FAM172 FAMILY PROTEIN HOMOLOG CG10038"/>
    <property type="match status" value="1"/>
</dbReference>
<dbReference type="RefSeq" id="XP_056511169.1">
    <property type="nucleotide sequence ID" value="XM_056655556.1"/>
</dbReference>